<comment type="caution">
    <text evidence="10">The sequence shown here is derived from an EMBL/GenBank/DDBJ whole genome shotgun (WGS) entry which is preliminary data.</text>
</comment>
<dbReference type="Gene3D" id="3.40.50.10330">
    <property type="entry name" value="Probable inorganic polyphosphate/atp-NAD kinase, domain 1"/>
    <property type="match status" value="1"/>
</dbReference>
<evidence type="ECO:0000256" key="6">
    <source>
        <dbReference type="ARBA" id="ARBA00022857"/>
    </source>
</evidence>
<evidence type="ECO:0000313" key="10">
    <source>
        <dbReference type="EMBL" id="RVD90371.1"/>
    </source>
</evidence>
<dbReference type="Pfam" id="PF20143">
    <property type="entry name" value="NAD_kinase_C"/>
    <property type="match status" value="1"/>
</dbReference>
<evidence type="ECO:0000259" key="9">
    <source>
        <dbReference type="SMART" id="SM00128"/>
    </source>
</evidence>
<dbReference type="Gene3D" id="3.60.10.10">
    <property type="entry name" value="Endonuclease/exonuclease/phosphatase"/>
    <property type="match status" value="1"/>
</dbReference>
<dbReference type="InterPro" id="IPR036691">
    <property type="entry name" value="Endo/exonu/phosph_ase_sf"/>
</dbReference>
<dbReference type="RefSeq" id="XP_067495915.1">
    <property type="nucleotide sequence ID" value="XM_067629944.1"/>
</dbReference>
<dbReference type="GO" id="GO:0046856">
    <property type="term" value="P:phosphatidylinositol dephosphorylation"/>
    <property type="evidence" value="ECO:0007669"/>
    <property type="project" value="InterPro"/>
</dbReference>
<dbReference type="InterPro" id="IPR013783">
    <property type="entry name" value="Ig-like_fold"/>
</dbReference>
<organism evidence="10 11">
    <name type="scientific">Arthrobotrys flagrans</name>
    <name type="common">Nematode-trapping fungus</name>
    <name type="synonym">Trichothecium flagrans</name>
    <dbReference type="NCBI Taxonomy" id="97331"/>
    <lineage>
        <taxon>Eukaryota</taxon>
        <taxon>Fungi</taxon>
        <taxon>Dikarya</taxon>
        <taxon>Ascomycota</taxon>
        <taxon>Pezizomycotina</taxon>
        <taxon>Orbiliomycetes</taxon>
        <taxon>Orbiliales</taxon>
        <taxon>Orbiliaceae</taxon>
        <taxon>Arthrobotrys</taxon>
    </lineage>
</organism>
<dbReference type="GeneID" id="93583649"/>
<evidence type="ECO:0000256" key="8">
    <source>
        <dbReference type="SAM" id="MobiDB-lite"/>
    </source>
</evidence>
<dbReference type="PANTHER" id="PTHR11200:SF300">
    <property type="entry name" value="TYPE II INOSITOL 1,4,5-TRISPHOSPHATE 5-PHOSPHATASE"/>
    <property type="match status" value="1"/>
</dbReference>
<keyword evidence="4" id="KW-0418">Kinase</keyword>
<dbReference type="SUPFAM" id="SSF111331">
    <property type="entry name" value="NAD kinase/diacylglycerol kinase-like"/>
    <property type="match status" value="1"/>
</dbReference>
<dbReference type="SUPFAM" id="SSF56219">
    <property type="entry name" value="DNase I-like"/>
    <property type="match status" value="1"/>
</dbReference>
<name>A0A437AGW8_ARTFL</name>
<dbReference type="InterPro" id="IPR002504">
    <property type="entry name" value="NADK"/>
</dbReference>
<dbReference type="EMBL" id="SAEB01000001">
    <property type="protein sequence ID" value="RVD90371.1"/>
    <property type="molecule type" value="Genomic_DNA"/>
</dbReference>
<reference evidence="10 11" key="1">
    <citation type="submission" date="2019-01" db="EMBL/GenBank/DDBJ databases">
        <title>Intercellular communication is required for trap formation in the nematode-trapping fungus Duddingtonia flagrans.</title>
        <authorList>
            <person name="Youssar L."/>
            <person name="Wernet V."/>
            <person name="Hensel N."/>
            <person name="Hildebrandt H.-G."/>
            <person name="Fischer R."/>
        </authorList>
    </citation>
    <scope>NUCLEOTIDE SEQUENCE [LARGE SCALE GENOMIC DNA]</scope>
    <source>
        <strain evidence="10 11">CBS H-5679</strain>
    </source>
</reference>
<dbReference type="GO" id="GO:0006741">
    <property type="term" value="P:NADP+ biosynthetic process"/>
    <property type="evidence" value="ECO:0007669"/>
    <property type="project" value="InterPro"/>
</dbReference>
<keyword evidence="7" id="KW-0520">NAD</keyword>
<feature type="compositionally biased region" description="Basic and acidic residues" evidence="8">
    <location>
        <begin position="185"/>
        <end position="196"/>
    </location>
</feature>
<dbReference type="VEuPathDB" id="FungiDB:DFL_001338"/>
<keyword evidence="2" id="KW-0808">Transferase</keyword>
<dbReference type="InterPro" id="IPR017438">
    <property type="entry name" value="ATP-NAD_kinase_N"/>
</dbReference>
<dbReference type="Pfam" id="PF22669">
    <property type="entry name" value="Exo_endo_phos2"/>
    <property type="match status" value="1"/>
</dbReference>
<dbReference type="SMART" id="SM00128">
    <property type="entry name" value="IPPc"/>
    <property type="match status" value="1"/>
</dbReference>
<protein>
    <recommendedName>
        <fullName evidence="9">Inositol polyphosphate-related phosphatase domain-containing protein</fullName>
    </recommendedName>
</protein>
<evidence type="ECO:0000313" key="11">
    <source>
        <dbReference type="Proteomes" id="UP000283090"/>
    </source>
</evidence>
<dbReference type="HAMAP" id="MF_00361">
    <property type="entry name" value="NAD_kinase"/>
    <property type="match status" value="1"/>
</dbReference>
<dbReference type="Gene3D" id="2.60.200.30">
    <property type="entry name" value="Probable inorganic polyphosphate/atp-NAD kinase, domain 2"/>
    <property type="match status" value="1"/>
</dbReference>
<dbReference type="PANTHER" id="PTHR11200">
    <property type="entry name" value="INOSITOL 5-PHOSPHATASE"/>
    <property type="match status" value="1"/>
</dbReference>
<dbReference type="Gene3D" id="2.60.40.10">
    <property type="entry name" value="Immunoglobulins"/>
    <property type="match status" value="1"/>
</dbReference>
<evidence type="ECO:0000256" key="4">
    <source>
        <dbReference type="ARBA" id="ARBA00022777"/>
    </source>
</evidence>
<dbReference type="Pfam" id="PF01513">
    <property type="entry name" value="NAD_kinase"/>
    <property type="match status" value="1"/>
</dbReference>
<dbReference type="FunFam" id="2.60.200.30:FF:000009">
    <property type="entry name" value="Poly(P)/ATP NAD kinase"/>
    <property type="match status" value="1"/>
</dbReference>
<keyword evidence="5" id="KW-0067">ATP-binding</keyword>
<accession>A0A437AGW8</accession>
<dbReference type="AlphaFoldDB" id="A0A437AGW8"/>
<evidence type="ECO:0000256" key="2">
    <source>
        <dbReference type="ARBA" id="ARBA00022679"/>
    </source>
</evidence>
<evidence type="ECO:0000256" key="1">
    <source>
        <dbReference type="ARBA" id="ARBA00010995"/>
    </source>
</evidence>
<keyword evidence="6" id="KW-0521">NADP</keyword>
<dbReference type="Proteomes" id="UP000283090">
    <property type="component" value="Unassembled WGS sequence"/>
</dbReference>
<dbReference type="GO" id="GO:0003951">
    <property type="term" value="F:NAD+ kinase activity"/>
    <property type="evidence" value="ECO:0007669"/>
    <property type="project" value="InterPro"/>
</dbReference>
<dbReference type="OrthoDB" id="7862313at2759"/>
<feature type="region of interest" description="Disordered" evidence="8">
    <location>
        <begin position="177"/>
        <end position="196"/>
    </location>
</feature>
<dbReference type="GO" id="GO:0019674">
    <property type="term" value="P:NAD+ metabolic process"/>
    <property type="evidence" value="ECO:0007669"/>
    <property type="project" value="InterPro"/>
</dbReference>
<evidence type="ECO:0000256" key="3">
    <source>
        <dbReference type="ARBA" id="ARBA00022741"/>
    </source>
</evidence>
<proteinExistence type="inferred from homology"/>
<gene>
    <name evidence="10" type="ORF">DFL_001338</name>
</gene>
<dbReference type="InterPro" id="IPR000300">
    <property type="entry name" value="IPPc"/>
</dbReference>
<evidence type="ECO:0000256" key="7">
    <source>
        <dbReference type="ARBA" id="ARBA00023027"/>
    </source>
</evidence>
<dbReference type="InterPro" id="IPR016064">
    <property type="entry name" value="NAD/diacylglycerol_kinase_sf"/>
</dbReference>
<sequence length="1230" mass="135932">MFVYVSPDIAPQITTPSSTSVGTGLMGYMGNKGGAMARLVFGGLPAAGISPPSFADNSIEELRESEDERGVTIVFVNCHLAAFVNSVDRRNWDYAEIMRRAYFHPNPLPISGGGSAPEAVAAAHPNGYPFKECDIVVWAGDLNYRLEMSGNEIRKAIHKFLPPEADGSDPVLKLSIDQQAPDNNDDNKSNHSEPDRSFEETISFLLESDQLRRVQAEGKAFQHFHEGKIMFAPTYKYDPDTISTFDTSDKARIPSYCDRILWKDRKVEEEEIERLKARRLADARDRKRESHLDGTEHSDVLFDFADEEEIGDESELRIDEDDLTISPKNDHEITSINGIDISDVPAPLKLLKYFSHQSITESDHKPVTAEFSLEYLGVDQEKRSQIQIEIVKELDRHENEARPAVTVIVDGDPNNEIVNFGDVAWDQVVRRTVTIANTGRTAAVCEFVKRPVLPAIMDDDDDGFTKVTSEDVNDPMAFGDESSATGGATEEVCKEWLSATFNNSETDGPHTLQPGDAEQVTLQLALPPRKHGRQSRSAHASLLRHLNKGKEQLADVLVMRVSHGQDKFIPVKAEFKPTFLGYGLTELLRVPDSEGGIRGNPKCTGEVHWSAPRELFRMTEYLLLTLRGIVMSEGGEGVRWTMLPGWPFVKETWGLTDDSGDDYEGVEELTRSSVHARSALKRWIRESLDCDKDWVWEGVDRNGFTEEDKCEAMSECLLDWLGYLKEGVLPGSLYGEVVKGVGGKAGADKILDMLPTAAPPVHANVFIYLTGFISEVISLLSPKYDAAITNNFSPQALTPAALVKRLSASSRVTTTELVKKSVIKEFAEVIVRRPTAMDGWRSETLEKREEERRVAFLTAFVGPDISRQCDCLECTNRSLEIIRFPESQPPNNVLLIKKEGMPSVTGAMIEFAKYLKTAYPATNIILEPQVATELHSSLPFPIYATPYTTLPPYPNRNPYHLKTSLTVTFGGDGTILHAASLFSTSPIVPPLLSFSLGTLGFLGPWKFSDYKAAITAVFTNKARIMRRSRIKMDAFSGSEQLLGDLWPPDSHPNGGRGEGSGVWAMNEVNIHRGQNPHMAIVEVFVDGRFLTEAVADGIILSTPTGSTAYSLSSFGSIVHPRVPAILLTPICPRSLSFRPLVLPSEVEVSLKLSDKARGEEVEVSIDGKRWGGVGKGVEVKITGEMGNFCGGGEGGVPCIWREGSEHEDEWVGGLNGLLKFNYPFGEEVHL</sequence>
<dbReference type="STRING" id="97331.A0A437AGW8"/>
<dbReference type="InterPro" id="IPR046985">
    <property type="entry name" value="IP5"/>
</dbReference>
<keyword evidence="3" id="KW-0547">Nucleotide-binding</keyword>
<dbReference type="GO" id="GO:0004439">
    <property type="term" value="F:phosphatidylinositol-4,5-bisphosphate 5-phosphatase activity"/>
    <property type="evidence" value="ECO:0007669"/>
    <property type="project" value="TreeGrafter"/>
</dbReference>
<dbReference type="GO" id="GO:0005524">
    <property type="term" value="F:ATP binding"/>
    <property type="evidence" value="ECO:0007669"/>
    <property type="project" value="UniProtKB-KW"/>
</dbReference>
<keyword evidence="11" id="KW-1185">Reference proteome</keyword>
<evidence type="ECO:0000256" key="5">
    <source>
        <dbReference type="ARBA" id="ARBA00022840"/>
    </source>
</evidence>
<feature type="domain" description="Inositol polyphosphate-related phosphatase" evidence="9">
    <location>
        <begin position="1"/>
        <end position="281"/>
    </location>
</feature>
<comment type="similarity">
    <text evidence="1">Belongs to the NAD kinase family.</text>
</comment>
<dbReference type="InterPro" id="IPR017437">
    <property type="entry name" value="ATP-NAD_kinase_PpnK-typ_C"/>
</dbReference>